<proteinExistence type="predicted"/>
<protein>
    <recommendedName>
        <fullName evidence="4">Tat pathway signal sequence domain protein</fullName>
    </recommendedName>
</protein>
<evidence type="ECO:0000313" key="3">
    <source>
        <dbReference type="Proteomes" id="UP001165269"/>
    </source>
</evidence>
<keyword evidence="1" id="KW-0812">Transmembrane</keyword>
<organism evidence="2 3">
    <name type="scientific">Streptomyces cylindrosporus</name>
    <dbReference type="NCBI Taxonomy" id="2927583"/>
    <lineage>
        <taxon>Bacteria</taxon>
        <taxon>Bacillati</taxon>
        <taxon>Actinomycetota</taxon>
        <taxon>Actinomycetes</taxon>
        <taxon>Kitasatosporales</taxon>
        <taxon>Streptomycetaceae</taxon>
        <taxon>Streptomyces</taxon>
    </lineage>
</organism>
<dbReference type="EMBL" id="JALDAY010000005">
    <property type="protein sequence ID" value="MCI3273330.1"/>
    <property type="molecule type" value="Genomic_DNA"/>
</dbReference>
<keyword evidence="1" id="KW-0472">Membrane</keyword>
<keyword evidence="1" id="KW-1133">Transmembrane helix</keyword>
<evidence type="ECO:0000256" key="1">
    <source>
        <dbReference type="SAM" id="Phobius"/>
    </source>
</evidence>
<keyword evidence="3" id="KW-1185">Reference proteome</keyword>
<evidence type="ECO:0008006" key="4">
    <source>
        <dbReference type="Google" id="ProtNLM"/>
    </source>
</evidence>
<evidence type="ECO:0000313" key="2">
    <source>
        <dbReference type="EMBL" id="MCI3273330.1"/>
    </source>
</evidence>
<dbReference type="RefSeq" id="WP_242766501.1">
    <property type="nucleotide sequence ID" value="NZ_JALDAY010000005.1"/>
</dbReference>
<comment type="caution">
    <text evidence="2">The sequence shown here is derived from an EMBL/GenBank/DDBJ whole genome shotgun (WGS) entry which is preliminary data.</text>
</comment>
<sequence length="186" mass="19709">MVSPPEGDDRNTVEILDTERPLFRERWRALSRRGRVLVTASACAIVLTGALGYVVATRPPPPPPDPVAATSIRITDVHIPDGTSDFDVTLRAAATSPVTFVGTSEGYGNLVLYVSPVPGTFLTAGEAATLHARAIVCTCHSPLPPRGTPLLFVTLRNDRGQGRAQVVPTAAQFDSIGRAVRQACAN</sequence>
<name>A0ABS9Y7Y9_9ACTN</name>
<accession>A0ABS9Y7Y9</accession>
<dbReference type="Proteomes" id="UP001165269">
    <property type="component" value="Unassembled WGS sequence"/>
</dbReference>
<feature type="transmembrane region" description="Helical" evidence="1">
    <location>
        <begin position="36"/>
        <end position="56"/>
    </location>
</feature>
<gene>
    <name evidence="2" type="ORF">MQP27_19660</name>
</gene>
<reference evidence="2" key="1">
    <citation type="submission" date="2022-03" db="EMBL/GenBank/DDBJ databases">
        <title>Streptomyces 7R015 and 7R016 isolated from Barleria lupulina in Thailand.</title>
        <authorList>
            <person name="Kanchanasin P."/>
            <person name="Phongsopitanun W."/>
            <person name="Tanasupawat S."/>
        </authorList>
    </citation>
    <scope>NUCLEOTIDE SEQUENCE</scope>
    <source>
        <strain evidence="2">7R015</strain>
    </source>
</reference>